<dbReference type="GO" id="GO:0030288">
    <property type="term" value="C:outer membrane-bounded periplasmic space"/>
    <property type="evidence" value="ECO:0007669"/>
    <property type="project" value="TreeGrafter"/>
</dbReference>
<proteinExistence type="inferred from homology"/>
<dbReference type="InterPro" id="IPR012338">
    <property type="entry name" value="Beta-lactam/transpept-like"/>
</dbReference>
<evidence type="ECO:0000313" key="20">
    <source>
        <dbReference type="Proteomes" id="UP000199074"/>
    </source>
</evidence>
<name>A0A1I7NTI9_9HYPH</name>
<dbReference type="GO" id="GO:0008360">
    <property type="term" value="P:regulation of cell shape"/>
    <property type="evidence" value="ECO:0007669"/>
    <property type="project" value="UniProtKB-KW"/>
</dbReference>
<feature type="domain" description="Glycosyl transferase family 51" evidence="18">
    <location>
        <begin position="151"/>
        <end position="322"/>
    </location>
</feature>
<dbReference type="InterPro" id="IPR036950">
    <property type="entry name" value="PBP_transglycosylase"/>
</dbReference>
<dbReference type="UniPathway" id="UPA00219"/>
<protein>
    <submittedName>
        <fullName evidence="19">Penicillin-binding protein 1A</fullName>
    </submittedName>
</protein>
<comment type="similarity">
    <text evidence="3">In the N-terminal section; belongs to the glycosyltransferase 51 family.</text>
</comment>
<feature type="compositionally biased region" description="Basic and acidic residues" evidence="15">
    <location>
        <begin position="1"/>
        <end position="11"/>
    </location>
</feature>
<feature type="transmembrane region" description="Helical" evidence="16">
    <location>
        <begin position="95"/>
        <end position="122"/>
    </location>
</feature>
<dbReference type="SUPFAM" id="SSF53955">
    <property type="entry name" value="Lysozyme-like"/>
    <property type="match status" value="1"/>
</dbReference>
<dbReference type="Gene3D" id="1.10.3810.10">
    <property type="entry name" value="Biosynthetic peptidoglycan transglycosylase-like"/>
    <property type="match status" value="1"/>
</dbReference>
<keyword evidence="8" id="KW-0378">Hydrolase</keyword>
<evidence type="ECO:0000259" key="18">
    <source>
        <dbReference type="Pfam" id="PF00912"/>
    </source>
</evidence>
<evidence type="ECO:0000256" key="16">
    <source>
        <dbReference type="SAM" id="Phobius"/>
    </source>
</evidence>
<dbReference type="PANTHER" id="PTHR32282:SF33">
    <property type="entry name" value="PEPTIDOGLYCAN GLYCOSYLTRANSFERASE"/>
    <property type="match status" value="1"/>
</dbReference>
<dbReference type="InterPro" id="IPR023346">
    <property type="entry name" value="Lysozyme-like_dom_sf"/>
</dbReference>
<dbReference type="GO" id="GO:0008955">
    <property type="term" value="F:peptidoglycan glycosyltransferase activity"/>
    <property type="evidence" value="ECO:0007669"/>
    <property type="project" value="UniProtKB-EC"/>
</dbReference>
<dbReference type="GO" id="GO:0071555">
    <property type="term" value="P:cell wall organization"/>
    <property type="evidence" value="ECO:0007669"/>
    <property type="project" value="UniProtKB-KW"/>
</dbReference>
<dbReference type="RefSeq" id="WP_092426225.1">
    <property type="nucleotide sequence ID" value="NZ_FPCK01000003.1"/>
</dbReference>
<sequence>MDFRISADDRVGGQPQRASKPQARAGKGQRVEPSLGQAVGGFVDDERSGGPIGGSGNGSGGKPPRGKKPPRGEKQPRRGKAEAARPKKRRSRSGGFLMGLLWWGFVACLWGGLAAIAVIVYYGAQLPSSNSWAIPDRPPNIRILAADGSLISNRGQTGGEAVTFRELPQFVPAAFIASEDRRFMTHFGVDPIGLMAVAVESIQARGVTRGASTITQQVAKNLFLTPDQTLGRKVQEAILAVWLEQNFTKEEILELYMNRVYFGAGATGIEAAAQTYFGVSARNLSLGQAAMLVGILPAPSAYNPKANPQRAIERQRLVLNAMAQEGYITREEANAAQIDPDQSSVRTVVAGSESYVADWVESLMTSYIGEIGDDVVVQTTIDWKMQKDAEFIVREAVANEGANRGFSQGALVAMDVDGTVRAMVGGVDYQASQFNRAVTAKRQPGSTFKPFVYMAAMEKGYTPDTLAEDAQFEYNGWSPRNSTGKYAGTVTLRQGLAYSLNTIAGRLAIDVTPQAVIDVATRMGISSAMTPVPSIALGTQEVNLLELTSAYAPFANGGMGVIPNVITKIEDVKGNVLYEASDAGPGRVIDPNVLAEMNDMLETAVEVGTGRGAQIGGWDMGGKTGTSQESRDALFVGYTSAMVTGVWLGNDDNKGTRLSGGNVPASIWSQFMTKALEGRSPTPIPGGSYQGQLVAQQLIDPNTGQPVIDPATGQPQVQYVDGGTGQPVQTVTDPATGQVIAIDPATGQPMQGLQPITPEGNTNPPIQTGQMFDQTTGMPVDQGFGQTAYDGQGQAIDPVTGFPLQQQQQQQGLENGFDNSAPIDPETGMPMTLVVDPATGQQVWVPSAPASQGQQMQQGQPIQPQGNGQFAPPADMGQQPNYQNQNSQRTLMDLLFGG</sequence>
<feature type="compositionally biased region" description="Polar residues" evidence="15">
    <location>
        <begin position="878"/>
        <end position="889"/>
    </location>
</feature>
<keyword evidence="4" id="KW-0121">Carboxypeptidase</keyword>
<dbReference type="AlphaFoldDB" id="A0A1I7NTI9"/>
<evidence type="ECO:0000256" key="12">
    <source>
        <dbReference type="ARBA" id="ARBA00023316"/>
    </source>
</evidence>
<feature type="compositionally biased region" description="Basic and acidic residues" evidence="15">
    <location>
        <begin position="70"/>
        <end position="85"/>
    </location>
</feature>
<evidence type="ECO:0000256" key="5">
    <source>
        <dbReference type="ARBA" id="ARBA00022670"/>
    </source>
</evidence>
<keyword evidence="16" id="KW-0472">Membrane</keyword>
<feature type="compositionally biased region" description="Low complexity" evidence="15">
    <location>
        <begin position="852"/>
        <end position="869"/>
    </location>
</feature>
<feature type="compositionally biased region" description="Gly residues" evidence="15">
    <location>
        <begin position="50"/>
        <end position="63"/>
    </location>
</feature>
<evidence type="ECO:0000313" key="19">
    <source>
        <dbReference type="EMBL" id="SFV37964.1"/>
    </source>
</evidence>
<evidence type="ECO:0000256" key="6">
    <source>
        <dbReference type="ARBA" id="ARBA00022676"/>
    </source>
</evidence>
<keyword evidence="12" id="KW-0961">Cell wall biogenesis/degradation</keyword>
<reference evidence="19 20" key="1">
    <citation type="submission" date="2016-10" db="EMBL/GenBank/DDBJ databases">
        <authorList>
            <person name="de Groot N.N."/>
        </authorList>
    </citation>
    <scope>NUCLEOTIDE SEQUENCE [LARGE SCALE GENOMIC DNA]</scope>
    <source>
        <strain evidence="19 20">IPL20</strain>
    </source>
</reference>
<dbReference type="OrthoDB" id="9766909at2"/>
<dbReference type="InterPro" id="IPR001264">
    <property type="entry name" value="Glyco_trans_51"/>
</dbReference>
<keyword evidence="10" id="KW-0573">Peptidoglycan synthesis</keyword>
<keyword evidence="11" id="KW-0511">Multifunctional enzyme</keyword>
<feature type="region of interest" description="Disordered" evidence="15">
    <location>
        <begin position="846"/>
        <end position="889"/>
    </location>
</feature>
<dbReference type="Pfam" id="PF00905">
    <property type="entry name" value="Transpeptidase"/>
    <property type="match status" value="1"/>
</dbReference>
<evidence type="ECO:0000256" key="3">
    <source>
        <dbReference type="ARBA" id="ARBA00007739"/>
    </source>
</evidence>
<dbReference type="NCBIfam" id="TIGR02074">
    <property type="entry name" value="PBP_1a_fam"/>
    <property type="match status" value="1"/>
</dbReference>
<comment type="similarity">
    <text evidence="2">In the C-terminal section; belongs to the transpeptidase family.</text>
</comment>
<evidence type="ECO:0000256" key="8">
    <source>
        <dbReference type="ARBA" id="ARBA00022801"/>
    </source>
</evidence>
<keyword evidence="20" id="KW-1185">Reference proteome</keyword>
<keyword evidence="16" id="KW-1133">Transmembrane helix</keyword>
<evidence type="ECO:0000256" key="13">
    <source>
        <dbReference type="ARBA" id="ARBA00034000"/>
    </source>
</evidence>
<dbReference type="STRING" id="429728.SAMN05216456_3192"/>
<evidence type="ECO:0000256" key="10">
    <source>
        <dbReference type="ARBA" id="ARBA00022984"/>
    </source>
</evidence>
<evidence type="ECO:0000259" key="17">
    <source>
        <dbReference type="Pfam" id="PF00905"/>
    </source>
</evidence>
<dbReference type="PANTHER" id="PTHR32282">
    <property type="entry name" value="BINDING PROTEIN TRANSPEPTIDASE, PUTATIVE-RELATED"/>
    <property type="match status" value="1"/>
</dbReference>
<evidence type="ECO:0000256" key="7">
    <source>
        <dbReference type="ARBA" id="ARBA00022679"/>
    </source>
</evidence>
<gene>
    <name evidence="19" type="ORF">SAMN05216456_3192</name>
</gene>
<dbReference type="InterPro" id="IPR050396">
    <property type="entry name" value="Glycosyltr_51/Transpeptidase"/>
</dbReference>
<evidence type="ECO:0000256" key="11">
    <source>
        <dbReference type="ARBA" id="ARBA00023268"/>
    </source>
</evidence>
<keyword evidence="16" id="KW-0812">Transmembrane</keyword>
<feature type="domain" description="Penicillin-binding protein transpeptidase" evidence="17">
    <location>
        <begin position="409"/>
        <end position="641"/>
    </location>
</feature>
<dbReference type="GO" id="GO:0006508">
    <property type="term" value="P:proteolysis"/>
    <property type="evidence" value="ECO:0007669"/>
    <property type="project" value="UniProtKB-KW"/>
</dbReference>
<dbReference type="EMBL" id="FPCK01000003">
    <property type="protein sequence ID" value="SFV37964.1"/>
    <property type="molecule type" value="Genomic_DNA"/>
</dbReference>
<keyword evidence="7" id="KW-0808">Transferase</keyword>
<dbReference type="Pfam" id="PF00912">
    <property type="entry name" value="Transgly"/>
    <property type="match status" value="1"/>
</dbReference>
<dbReference type="Proteomes" id="UP000199074">
    <property type="component" value="Unassembled WGS sequence"/>
</dbReference>
<accession>A0A1I7NTI9</accession>
<dbReference type="GO" id="GO:0009252">
    <property type="term" value="P:peptidoglycan biosynthetic process"/>
    <property type="evidence" value="ECO:0007669"/>
    <property type="project" value="UniProtKB-UniPathway"/>
</dbReference>
<dbReference type="SUPFAM" id="SSF56601">
    <property type="entry name" value="beta-lactamase/transpeptidase-like"/>
    <property type="match status" value="1"/>
</dbReference>
<evidence type="ECO:0000256" key="2">
    <source>
        <dbReference type="ARBA" id="ARBA00007090"/>
    </source>
</evidence>
<keyword evidence="9" id="KW-0133">Cell shape</keyword>
<keyword evidence="5" id="KW-0645">Protease</keyword>
<dbReference type="Gene3D" id="3.40.710.10">
    <property type="entry name" value="DD-peptidase/beta-lactamase superfamily"/>
    <property type="match status" value="1"/>
</dbReference>
<keyword evidence="6" id="KW-0328">Glycosyltransferase</keyword>
<comment type="pathway">
    <text evidence="1">Cell wall biogenesis; peptidoglycan biosynthesis.</text>
</comment>
<comment type="catalytic activity">
    <reaction evidence="14">
        <text>[GlcNAc-(1-&gt;4)-Mur2Ac(oyl-L-Ala-gamma-D-Glu-L-Lys-D-Ala-D-Ala)](n)-di-trans,octa-cis-undecaprenyl diphosphate + beta-D-GlcNAc-(1-&gt;4)-Mur2Ac(oyl-L-Ala-gamma-D-Glu-L-Lys-D-Ala-D-Ala)-di-trans,octa-cis-undecaprenyl diphosphate = [GlcNAc-(1-&gt;4)-Mur2Ac(oyl-L-Ala-gamma-D-Glu-L-Lys-D-Ala-D-Ala)](n+1)-di-trans,octa-cis-undecaprenyl diphosphate + di-trans,octa-cis-undecaprenyl diphosphate + H(+)</text>
        <dbReference type="Rhea" id="RHEA:23708"/>
        <dbReference type="Rhea" id="RHEA-COMP:9602"/>
        <dbReference type="Rhea" id="RHEA-COMP:9603"/>
        <dbReference type="ChEBI" id="CHEBI:15378"/>
        <dbReference type="ChEBI" id="CHEBI:58405"/>
        <dbReference type="ChEBI" id="CHEBI:60033"/>
        <dbReference type="ChEBI" id="CHEBI:78435"/>
        <dbReference type="EC" id="2.4.99.28"/>
    </reaction>
</comment>
<evidence type="ECO:0000256" key="14">
    <source>
        <dbReference type="ARBA" id="ARBA00049902"/>
    </source>
</evidence>
<evidence type="ECO:0000256" key="4">
    <source>
        <dbReference type="ARBA" id="ARBA00022645"/>
    </source>
</evidence>
<dbReference type="GO" id="GO:0009002">
    <property type="term" value="F:serine-type D-Ala-D-Ala carboxypeptidase activity"/>
    <property type="evidence" value="ECO:0007669"/>
    <property type="project" value="UniProtKB-EC"/>
</dbReference>
<dbReference type="InterPro" id="IPR001460">
    <property type="entry name" value="PCN-bd_Tpept"/>
</dbReference>
<evidence type="ECO:0000256" key="15">
    <source>
        <dbReference type="SAM" id="MobiDB-lite"/>
    </source>
</evidence>
<dbReference type="FunFam" id="1.10.3810.10:FF:000001">
    <property type="entry name" value="Penicillin-binding protein 1A"/>
    <property type="match status" value="1"/>
</dbReference>
<feature type="region of interest" description="Disordered" evidence="15">
    <location>
        <begin position="1"/>
        <end position="89"/>
    </location>
</feature>
<dbReference type="GO" id="GO:0008658">
    <property type="term" value="F:penicillin binding"/>
    <property type="evidence" value="ECO:0007669"/>
    <property type="project" value="InterPro"/>
</dbReference>
<comment type="catalytic activity">
    <reaction evidence="13">
        <text>Preferential cleavage: (Ac)2-L-Lys-D-Ala-|-D-Ala. Also transpeptidation of peptidyl-alanyl moieties that are N-acyl substituents of D-alanine.</text>
        <dbReference type="EC" id="3.4.16.4"/>
    </reaction>
</comment>
<evidence type="ECO:0000256" key="1">
    <source>
        <dbReference type="ARBA" id="ARBA00004752"/>
    </source>
</evidence>
<evidence type="ECO:0000256" key="9">
    <source>
        <dbReference type="ARBA" id="ARBA00022960"/>
    </source>
</evidence>
<organism evidence="19 20">
    <name type="scientific">Devosia crocina</name>
    <dbReference type="NCBI Taxonomy" id="429728"/>
    <lineage>
        <taxon>Bacteria</taxon>
        <taxon>Pseudomonadati</taxon>
        <taxon>Pseudomonadota</taxon>
        <taxon>Alphaproteobacteria</taxon>
        <taxon>Hyphomicrobiales</taxon>
        <taxon>Devosiaceae</taxon>
        <taxon>Devosia</taxon>
    </lineage>
</organism>